<organism evidence="2 3">
    <name type="scientific">Orbilia oligospora</name>
    <name type="common">Nematode-trapping fungus</name>
    <name type="synonym">Arthrobotrys oligospora</name>
    <dbReference type="NCBI Taxonomy" id="2813651"/>
    <lineage>
        <taxon>Eukaryota</taxon>
        <taxon>Fungi</taxon>
        <taxon>Dikarya</taxon>
        <taxon>Ascomycota</taxon>
        <taxon>Pezizomycotina</taxon>
        <taxon>Orbiliomycetes</taxon>
        <taxon>Orbiliales</taxon>
        <taxon>Orbiliaceae</taxon>
        <taxon>Orbilia</taxon>
    </lineage>
</organism>
<protein>
    <submittedName>
        <fullName evidence="2">Uncharacterized protein</fullName>
    </submittedName>
</protein>
<comment type="caution">
    <text evidence="2">The sequence shown here is derived from an EMBL/GenBank/DDBJ whole genome shotgun (WGS) entry which is preliminary data.</text>
</comment>
<name>A0A7C8UYD2_ORBOL</name>
<gene>
    <name evidence="2" type="ORF">TWF191_003901</name>
</gene>
<dbReference type="Proteomes" id="UP000483672">
    <property type="component" value="Unassembled WGS sequence"/>
</dbReference>
<evidence type="ECO:0000313" key="3">
    <source>
        <dbReference type="Proteomes" id="UP000483672"/>
    </source>
</evidence>
<proteinExistence type="predicted"/>
<accession>A0A7C8UYD2</accession>
<evidence type="ECO:0000313" key="2">
    <source>
        <dbReference type="EMBL" id="KAF3231925.1"/>
    </source>
</evidence>
<sequence>MSWSVAAAGPPIIPKPSRDSKSGEQFGPDFIHKQFKIPYYEQMTGNWERIKFKAVILVLKRLCEPAVKAESLVPYCRLEMQDEEVIARIYNTFQSAIKSDRELPQEFRRVLEDLMTSTEGDKWLFFWIVAQIRDKWKRRRSKADMTYGEGAAGQHVPTNGRRAFDITDLLNPE</sequence>
<feature type="region of interest" description="Disordered" evidence="1">
    <location>
        <begin position="1"/>
        <end position="25"/>
    </location>
</feature>
<evidence type="ECO:0000256" key="1">
    <source>
        <dbReference type="SAM" id="MobiDB-lite"/>
    </source>
</evidence>
<dbReference type="AlphaFoldDB" id="A0A7C8UYD2"/>
<reference evidence="2 3" key="1">
    <citation type="submission" date="2019-06" db="EMBL/GenBank/DDBJ databases">
        <authorList>
            <person name="Palmer J.M."/>
        </authorList>
    </citation>
    <scope>NUCLEOTIDE SEQUENCE [LARGE SCALE GENOMIC DNA]</scope>
    <source>
        <strain evidence="2 3">TWF191</strain>
    </source>
</reference>
<dbReference type="EMBL" id="WIPF01000002">
    <property type="protein sequence ID" value="KAF3231925.1"/>
    <property type="molecule type" value="Genomic_DNA"/>
</dbReference>